<gene>
    <name evidence="1" type="ORF">F2Q68_00043418</name>
</gene>
<comment type="caution">
    <text evidence="1">The sequence shown here is derived from an EMBL/GenBank/DDBJ whole genome shotgun (WGS) entry which is preliminary data.</text>
</comment>
<dbReference type="AlphaFoldDB" id="A0A3N6S6N0"/>
<evidence type="ECO:0000313" key="2">
    <source>
        <dbReference type="Proteomes" id="UP000712281"/>
    </source>
</evidence>
<name>A0A3N6S6N0_BRACR</name>
<dbReference type="InterPro" id="IPR002156">
    <property type="entry name" value="RNaseH_domain"/>
</dbReference>
<dbReference type="SUPFAM" id="SSF53098">
    <property type="entry name" value="Ribonuclease H-like"/>
    <property type="match status" value="1"/>
</dbReference>
<dbReference type="Gene3D" id="3.30.420.10">
    <property type="entry name" value="Ribonuclease H-like superfamily/Ribonuclease H"/>
    <property type="match status" value="1"/>
</dbReference>
<dbReference type="InterPro" id="IPR012337">
    <property type="entry name" value="RNaseH-like_sf"/>
</dbReference>
<reference evidence="1" key="1">
    <citation type="submission" date="2019-12" db="EMBL/GenBank/DDBJ databases">
        <title>Genome sequencing and annotation of Brassica cretica.</title>
        <authorList>
            <person name="Studholme D.J."/>
            <person name="Sarris P.F."/>
        </authorList>
    </citation>
    <scope>NUCLEOTIDE SEQUENCE</scope>
    <source>
        <strain evidence="1">PFS-001/15</strain>
        <tissue evidence="1">Leaf</tissue>
    </source>
</reference>
<evidence type="ECO:0000313" key="1">
    <source>
        <dbReference type="EMBL" id="KAF2606587.1"/>
    </source>
</evidence>
<dbReference type="PANTHER" id="PTHR47074:SF49">
    <property type="entry name" value="POLYNUCLEOTIDYL TRANSFERASE, RIBONUCLEASE H-LIKE SUPERFAMILY PROTEIN"/>
    <property type="match status" value="1"/>
</dbReference>
<organism evidence="1 2">
    <name type="scientific">Brassica cretica</name>
    <name type="common">Mustard</name>
    <dbReference type="NCBI Taxonomy" id="69181"/>
    <lineage>
        <taxon>Eukaryota</taxon>
        <taxon>Viridiplantae</taxon>
        <taxon>Streptophyta</taxon>
        <taxon>Embryophyta</taxon>
        <taxon>Tracheophyta</taxon>
        <taxon>Spermatophyta</taxon>
        <taxon>Magnoliopsida</taxon>
        <taxon>eudicotyledons</taxon>
        <taxon>Gunneridae</taxon>
        <taxon>Pentapetalae</taxon>
        <taxon>rosids</taxon>
        <taxon>malvids</taxon>
        <taxon>Brassicales</taxon>
        <taxon>Brassicaceae</taxon>
        <taxon>Brassiceae</taxon>
        <taxon>Brassica</taxon>
    </lineage>
</organism>
<dbReference type="EMBL" id="QGKW02000276">
    <property type="protein sequence ID" value="KAF2606587.1"/>
    <property type="molecule type" value="Genomic_DNA"/>
</dbReference>
<dbReference type="PANTHER" id="PTHR47074">
    <property type="entry name" value="BNAC02G40300D PROTEIN"/>
    <property type="match status" value="1"/>
</dbReference>
<protein>
    <submittedName>
        <fullName evidence="1">Uncharacterized protein</fullName>
    </submittedName>
</protein>
<dbReference type="InterPro" id="IPR044730">
    <property type="entry name" value="RNase_H-like_dom_plant"/>
</dbReference>
<dbReference type="OrthoDB" id="1108672at2759"/>
<dbReference type="Pfam" id="PF13456">
    <property type="entry name" value="RVT_3"/>
    <property type="match status" value="1"/>
</dbReference>
<accession>A0A3N6S6N0</accession>
<dbReference type="InterPro" id="IPR052929">
    <property type="entry name" value="RNase_H-like_EbsB-rel"/>
</dbReference>
<dbReference type="GO" id="GO:0003676">
    <property type="term" value="F:nucleic acid binding"/>
    <property type="evidence" value="ECO:0007669"/>
    <property type="project" value="InterPro"/>
</dbReference>
<dbReference type="Proteomes" id="UP000712281">
    <property type="component" value="Unassembled WGS sequence"/>
</dbReference>
<dbReference type="InterPro" id="IPR036397">
    <property type="entry name" value="RNaseH_sf"/>
</dbReference>
<proteinExistence type="predicted"/>
<dbReference type="CDD" id="cd06222">
    <property type="entry name" value="RNase_H_like"/>
    <property type="match status" value="1"/>
</dbReference>
<dbReference type="GO" id="GO:0004523">
    <property type="term" value="F:RNA-DNA hybrid ribonuclease activity"/>
    <property type="evidence" value="ECO:0007669"/>
    <property type="project" value="InterPro"/>
</dbReference>
<sequence length="142" mass="15200">MEISCNTDASSKGGIQSAGLAWIFTDPASKELHRGSAAQDFVSSPCMAEALAIREALLQAASLNYSHICVKSDSQVLVYMISACRRSTELFGVFADIDDLAFSASSPFLSCHFLFIPRALNELADGLAKNCLATHLISNPLL</sequence>